<evidence type="ECO:0000256" key="1">
    <source>
        <dbReference type="SAM" id="SignalP"/>
    </source>
</evidence>
<gene>
    <name evidence="2" type="ORF">D5077_01730</name>
</gene>
<keyword evidence="3" id="KW-1185">Reference proteome</keyword>
<evidence type="ECO:0000313" key="2">
    <source>
        <dbReference type="EMBL" id="RJL76232.1"/>
    </source>
</evidence>
<dbReference type="Pfam" id="PF07424">
    <property type="entry name" value="TrbM"/>
    <property type="match status" value="1"/>
</dbReference>
<evidence type="ECO:0000313" key="3">
    <source>
        <dbReference type="Proteomes" id="UP000266633"/>
    </source>
</evidence>
<dbReference type="EMBL" id="QZDO01000004">
    <property type="protein sequence ID" value="RJL76232.1"/>
    <property type="molecule type" value="Genomic_DNA"/>
</dbReference>
<accession>A0ABX9NW03</accession>
<keyword evidence="1" id="KW-0732">Signal</keyword>
<feature type="chain" id="PRO_5045109155" evidence="1">
    <location>
        <begin position="24"/>
        <end position="102"/>
    </location>
</feature>
<dbReference type="Proteomes" id="UP000266633">
    <property type="component" value="Unassembled WGS sequence"/>
</dbReference>
<dbReference type="InterPro" id="IPR009989">
    <property type="entry name" value="TrbM"/>
</dbReference>
<sequence>MKTVILTTFLLGMNVLFPTAVMAADACEVVLCLYGKTTGNSGGNTCQSAERAFFSIVKKNRHGFLPGQTADARQSFLNECDSADPAAISQIIGQYGRVRGEY</sequence>
<organism evidence="2 3">
    <name type="scientific">Dickeya dianthicola</name>
    <dbReference type="NCBI Taxonomy" id="204039"/>
    <lineage>
        <taxon>Bacteria</taxon>
        <taxon>Pseudomonadati</taxon>
        <taxon>Pseudomonadota</taxon>
        <taxon>Gammaproteobacteria</taxon>
        <taxon>Enterobacterales</taxon>
        <taxon>Pectobacteriaceae</taxon>
        <taxon>Dickeya</taxon>
    </lineage>
</organism>
<proteinExistence type="predicted"/>
<name>A0ABX9NW03_9GAMM</name>
<comment type="caution">
    <text evidence="2">The sequence shown here is derived from an EMBL/GenBank/DDBJ whole genome shotgun (WGS) entry which is preliminary data.</text>
</comment>
<reference evidence="2 3" key="1">
    <citation type="submission" date="2018-09" db="EMBL/GenBank/DDBJ databases">
        <title>Phylogenetic diversity of Pectobacterium and Dickeya strains causing blackleg disease of potato in Morocco.</title>
        <authorList>
            <person name="Oulghazi S."/>
            <person name="Moumni M."/>
            <person name="Faure D."/>
        </authorList>
    </citation>
    <scope>NUCLEOTIDE SEQUENCE [LARGE SCALE GENOMIC DNA]</scope>
    <source>
        <strain evidence="2 3">S4.16.03.LID</strain>
    </source>
</reference>
<dbReference type="RefSeq" id="WP_024108937.1">
    <property type="nucleotide sequence ID" value="NZ_CP038499.1"/>
</dbReference>
<protein>
    <submittedName>
        <fullName evidence="2">Conjugal transfer protein</fullName>
    </submittedName>
</protein>
<feature type="signal peptide" evidence="1">
    <location>
        <begin position="1"/>
        <end position="23"/>
    </location>
</feature>